<proteinExistence type="predicted"/>
<dbReference type="EMBL" id="DS268112">
    <property type="protein sequence ID" value="KMM70067.1"/>
    <property type="molecule type" value="Genomic_DNA"/>
</dbReference>
<evidence type="ECO:0000256" key="1">
    <source>
        <dbReference type="SAM" id="MobiDB-lite"/>
    </source>
</evidence>
<reference evidence="2 3" key="1">
    <citation type="submission" date="2007-06" db="EMBL/GenBank/DDBJ databases">
        <title>The Genome Sequence of Coccidioides posadasii RMSCC_3488.</title>
        <authorList>
            <consortium name="Coccidioides Genome Resources Consortium"/>
            <consortium name="The Broad Institute Genome Sequencing Platform"/>
            <person name="Henn M.R."/>
            <person name="Sykes S."/>
            <person name="Young S."/>
            <person name="Jaffe D."/>
            <person name="Berlin A."/>
            <person name="Alvarez P."/>
            <person name="Butler J."/>
            <person name="Gnerre S."/>
            <person name="Grabherr M."/>
            <person name="Mauceli E."/>
            <person name="Brockman W."/>
            <person name="Kodira C."/>
            <person name="Alvarado L."/>
            <person name="Zeng Q."/>
            <person name="Crawford M."/>
            <person name="Antoine C."/>
            <person name="Devon K."/>
            <person name="Galgiani J."/>
            <person name="Orsborn K."/>
            <person name="Lewis M.L."/>
            <person name="Nusbaum C."/>
            <person name="Galagan J."/>
            <person name="Birren B."/>
        </authorList>
    </citation>
    <scope>NUCLEOTIDE SEQUENCE [LARGE SCALE GENOMIC DNA]</scope>
    <source>
        <strain evidence="2 3">RMSCC 3488</strain>
    </source>
</reference>
<evidence type="ECO:0000313" key="2">
    <source>
        <dbReference type="EMBL" id="KMM70067.1"/>
    </source>
</evidence>
<name>A0A0J6IE83_COCPO</name>
<accession>A0A0J6IE83</accession>
<reference evidence="3" key="3">
    <citation type="journal article" date="2010" name="Genome Res.">
        <title>Population genomic sequencing of Coccidioides fungi reveals recent hybridization and transposon control.</title>
        <authorList>
            <person name="Neafsey D.E."/>
            <person name="Barker B.M."/>
            <person name="Sharpton T.J."/>
            <person name="Stajich J.E."/>
            <person name="Park D.J."/>
            <person name="Whiston E."/>
            <person name="Hung C.-Y."/>
            <person name="McMahan C."/>
            <person name="White J."/>
            <person name="Sykes S."/>
            <person name="Heiman D."/>
            <person name="Young S."/>
            <person name="Zeng Q."/>
            <person name="Abouelleil A."/>
            <person name="Aftuck L."/>
            <person name="Bessette D."/>
            <person name="Brown A."/>
            <person name="FitzGerald M."/>
            <person name="Lui A."/>
            <person name="Macdonald J.P."/>
            <person name="Priest M."/>
            <person name="Orbach M.J."/>
            <person name="Galgiani J.N."/>
            <person name="Kirkland T.N."/>
            <person name="Cole G.T."/>
            <person name="Birren B.W."/>
            <person name="Henn M.R."/>
            <person name="Taylor J.W."/>
            <person name="Rounsley S.D."/>
        </authorList>
    </citation>
    <scope>NUCLEOTIDE SEQUENCE [LARGE SCALE GENOMIC DNA]</scope>
    <source>
        <strain evidence="3">RMSCC 3488</strain>
    </source>
</reference>
<organism evidence="2 3">
    <name type="scientific">Coccidioides posadasii RMSCC 3488</name>
    <dbReference type="NCBI Taxonomy" id="454284"/>
    <lineage>
        <taxon>Eukaryota</taxon>
        <taxon>Fungi</taxon>
        <taxon>Dikarya</taxon>
        <taxon>Ascomycota</taxon>
        <taxon>Pezizomycotina</taxon>
        <taxon>Eurotiomycetes</taxon>
        <taxon>Eurotiomycetidae</taxon>
        <taxon>Onygenales</taxon>
        <taxon>Onygenaceae</taxon>
        <taxon>Coccidioides</taxon>
    </lineage>
</organism>
<dbReference type="VEuPathDB" id="FungiDB:CPAG_06379"/>
<feature type="region of interest" description="Disordered" evidence="1">
    <location>
        <begin position="89"/>
        <end position="113"/>
    </location>
</feature>
<sequence>MEMTMMLSVDVEARTVEASQGIGPPRCDALHVVELYDAAAAAAVIAVFLRLFRQALGDSSTISRLRTGAISLCFIVRIARRNEPMARSLEMEPLPSEPPPRGMDEGGSSGMRTQSCVPSIVIRWFWQHSRNHKQAEAETARSLLVG</sequence>
<dbReference type="AlphaFoldDB" id="A0A0J6IE83"/>
<protein>
    <submittedName>
        <fullName evidence="2">Uncharacterized protein</fullName>
    </submittedName>
</protein>
<reference evidence="3" key="2">
    <citation type="journal article" date="2009" name="Genome Res.">
        <title>Comparative genomic analyses of the human fungal pathogens Coccidioides and their relatives.</title>
        <authorList>
            <person name="Sharpton T.J."/>
            <person name="Stajich J.E."/>
            <person name="Rounsley S.D."/>
            <person name="Gardner M.J."/>
            <person name="Wortman J.R."/>
            <person name="Jordar V.S."/>
            <person name="Maiti R."/>
            <person name="Kodira C.D."/>
            <person name="Neafsey D.E."/>
            <person name="Zeng Q."/>
            <person name="Hung C.-Y."/>
            <person name="McMahan C."/>
            <person name="Muszewska A."/>
            <person name="Grynberg M."/>
            <person name="Mandel M.A."/>
            <person name="Kellner E.M."/>
            <person name="Barker B.M."/>
            <person name="Galgiani J.N."/>
            <person name="Orbach M.J."/>
            <person name="Kirkland T.N."/>
            <person name="Cole G.T."/>
            <person name="Henn M.R."/>
            <person name="Birren B.W."/>
            <person name="Taylor J.W."/>
        </authorList>
    </citation>
    <scope>NUCLEOTIDE SEQUENCE [LARGE SCALE GENOMIC DNA]</scope>
    <source>
        <strain evidence="3">RMSCC 3488</strain>
    </source>
</reference>
<gene>
    <name evidence="2" type="ORF">CPAG_06379</name>
</gene>
<evidence type="ECO:0000313" key="3">
    <source>
        <dbReference type="Proteomes" id="UP000054567"/>
    </source>
</evidence>
<dbReference type="Proteomes" id="UP000054567">
    <property type="component" value="Unassembled WGS sequence"/>
</dbReference>